<evidence type="ECO:0000256" key="4">
    <source>
        <dbReference type="SAM" id="MobiDB-lite"/>
    </source>
</evidence>
<name>A0A0D2UGL9_GOSRA</name>
<keyword evidence="2 3" id="KW-0175">Coiled coil</keyword>
<evidence type="ECO:0000256" key="2">
    <source>
        <dbReference type="ARBA" id="ARBA00023054"/>
    </source>
</evidence>
<dbReference type="eggNOG" id="ENOG502RR51">
    <property type="taxonomic scope" value="Eukaryota"/>
</dbReference>
<accession>A0A0D2UGL9</accession>
<dbReference type="GO" id="GO:0005829">
    <property type="term" value="C:cytosol"/>
    <property type="evidence" value="ECO:0007669"/>
    <property type="project" value="TreeGrafter"/>
</dbReference>
<organism evidence="5 6">
    <name type="scientific">Gossypium raimondii</name>
    <name type="common">Peruvian cotton</name>
    <name type="synonym">Gossypium klotzschianum subsp. raimondii</name>
    <dbReference type="NCBI Taxonomy" id="29730"/>
    <lineage>
        <taxon>Eukaryota</taxon>
        <taxon>Viridiplantae</taxon>
        <taxon>Streptophyta</taxon>
        <taxon>Embryophyta</taxon>
        <taxon>Tracheophyta</taxon>
        <taxon>Spermatophyta</taxon>
        <taxon>Magnoliopsida</taxon>
        <taxon>eudicotyledons</taxon>
        <taxon>Gunneridae</taxon>
        <taxon>Pentapetalae</taxon>
        <taxon>rosids</taxon>
        <taxon>malvids</taxon>
        <taxon>Malvales</taxon>
        <taxon>Malvaceae</taxon>
        <taxon>Malvoideae</taxon>
        <taxon>Gossypium</taxon>
    </lineage>
</organism>
<proteinExistence type="inferred from homology"/>
<comment type="similarity">
    <text evidence="1">Belongs to the WEB family.</text>
</comment>
<dbReference type="OMA" id="MSTVNNE"/>
<evidence type="ECO:0000256" key="1">
    <source>
        <dbReference type="ARBA" id="ARBA00005485"/>
    </source>
</evidence>
<dbReference type="EMBL" id="CM001749">
    <property type="protein sequence ID" value="KJB67884.1"/>
    <property type="molecule type" value="Genomic_DNA"/>
</dbReference>
<feature type="coiled-coil region" evidence="3">
    <location>
        <begin position="94"/>
        <end position="139"/>
    </location>
</feature>
<feature type="coiled-coil region" evidence="3">
    <location>
        <begin position="315"/>
        <end position="349"/>
    </location>
</feature>
<dbReference type="PANTHER" id="PTHR32054:SF48">
    <property type="entry name" value="WEB FAMILY PROTEIN"/>
    <property type="match status" value="1"/>
</dbReference>
<dbReference type="InterPro" id="IPR008545">
    <property type="entry name" value="Web"/>
</dbReference>
<dbReference type="STRING" id="29730.A0A0D2UGL9"/>
<feature type="region of interest" description="Disordered" evidence="4">
    <location>
        <begin position="262"/>
        <end position="282"/>
    </location>
</feature>
<dbReference type="KEGG" id="gra:105772576"/>
<gene>
    <name evidence="5" type="ORF">B456_010G217900</name>
</gene>
<dbReference type="PANTHER" id="PTHR32054">
    <property type="entry name" value="HEAVY CHAIN, PUTATIVE, EXPRESSED-RELATED-RELATED"/>
    <property type="match status" value="1"/>
</dbReference>
<keyword evidence="6" id="KW-1185">Reference proteome</keyword>
<dbReference type="Pfam" id="PF05701">
    <property type="entry name" value="WEMBL"/>
    <property type="match status" value="1"/>
</dbReference>
<protein>
    <recommendedName>
        <fullName evidence="7">WEB family protein</fullName>
    </recommendedName>
</protein>
<evidence type="ECO:0000313" key="6">
    <source>
        <dbReference type="Proteomes" id="UP000032304"/>
    </source>
</evidence>
<sequence>MATLPQDSSMEGVPGTPGIREVRPESSSEDFKFCTVSSRDSNPGIRRVGLRAEIDTSPPFESVKEAVTRFGGSGPWVPLYKFGEAYHGIEEFDIKKVEEQAAELEKDLIVKELETLDVLEELGTTKRIVEDLKKQLKDEALKCMTKTPHLNPDEHMSTVNNEHHEHVRIGSSRPYHRRRPVSSPDSVLMELKQAKLNLGETINDLGNIVDPSTTTEGPRAVSVLETTGEMRWFAAKKMEEAAMAAEALALVELNALAGTKGSSGFSFPEPESKPEQSPRTPKVLQKAAEEVSNREMIHSMHEFDEANNISQLTILRKLEEASNAMKKSKKALEEALKSVEIANKKQLDAEESLRKWNKQVVYNGSNINNLQRSPLKDVMMNKQNPKPVPRPTVSMRDMLKKANEGQTERQKVALSQMLDELKQDLRFHPKTAAGDHDKKHHGDDHRKQVFTQRRRFGFIHISLPLSKQSKKKPQALNTM</sequence>
<dbReference type="Gramene" id="KJB67884">
    <property type="protein sequence ID" value="KJB67884"/>
    <property type="gene ID" value="B456_010G217900"/>
</dbReference>
<evidence type="ECO:0008006" key="7">
    <source>
        <dbReference type="Google" id="ProtNLM"/>
    </source>
</evidence>
<evidence type="ECO:0000256" key="3">
    <source>
        <dbReference type="SAM" id="Coils"/>
    </source>
</evidence>
<reference evidence="5 6" key="1">
    <citation type="journal article" date="2012" name="Nature">
        <title>Repeated polyploidization of Gossypium genomes and the evolution of spinnable cotton fibres.</title>
        <authorList>
            <person name="Paterson A.H."/>
            <person name="Wendel J.F."/>
            <person name="Gundlach H."/>
            <person name="Guo H."/>
            <person name="Jenkins J."/>
            <person name="Jin D."/>
            <person name="Llewellyn D."/>
            <person name="Showmaker K.C."/>
            <person name="Shu S."/>
            <person name="Udall J."/>
            <person name="Yoo M.J."/>
            <person name="Byers R."/>
            <person name="Chen W."/>
            <person name="Doron-Faigenboim A."/>
            <person name="Duke M.V."/>
            <person name="Gong L."/>
            <person name="Grimwood J."/>
            <person name="Grover C."/>
            <person name="Grupp K."/>
            <person name="Hu G."/>
            <person name="Lee T.H."/>
            <person name="Li J."/>
            <person name="Lin L."/>
            <person name="Liu T."/>
            <person name="Marler B.S."/>
            <person name="Page J.T."/>
            <person name="Roberts A.W."/>
            <person name="Romanel E."/>
            <person name="Sanders W.S."/>
            <person name="Szadkowski E."/>
            <person name="Tan X."/>
            <person name="Tang H."/>
            <person name="Xu C."/>
            <person name="Wang J."/>
            <person name="Wang Z."/>
            <person name="Zhang D."/>
            <person name="Zhang L."/>
            <person name="Ashrafi H."/>
            <person name="Bedon F."/>
            <person name="Bowers J.E."/>
            <person name="Brubaker C.L."/>
            <person name="Chee P.W."/>
            <person name="Das S."/>
            <person name="Gingle A.R."/>
            <person name="Haigler C.H."/>
            <person name="Harker D."/>
            <person name="Hoffmann L.V."/>
            <person name="Hovav R."/>
            <person name="Jones D.C."/>
            <person name="Lemke C."/>
            <person name="Mansoor S."/>
            <person name="ur Rahman M."/>
            <person name="Rainville L.N."/>
            <person name="Rambani A."/>
            <person name="Reddy U.K."/>
            <person name="Rong J.K."/>
            <person name="Saranga Y."/>
            <person name="Scheffler B.E."/>
            <person name="Scheffler J.A."/>
            <person name="Stelly D.M."/>
            <person name="Triplett B.A."/>
            <person name="Van Deynze A."/>
            <person name="Vaslin M.F."/>
            <person name="Waghmare V.N."/>
            <person name="Walford S.A."/>
            <person name="Wright R.J."/>
            <person name="Zaki E.A."/>
            <person name="Zhang T."/>
            <person name="Dennis E.S."/>
            <person name="Mayer K.F."/>
            <person name="Peterson D.G."/>
            <person name="Rokhsar D.S."/>
            <person name="Wang X."/>
            <person name="Schmutz J."/>
        </authorList>
    </citation>
    <scope>NUCLEOTIDE SEQUENCE [LARGE SCALE GENOMIC DNA]</scope>
</reference>
<dbReference type="Proteomes" id="UP000032304">
    <property type="component" value="Chromosome 10"/>
</dbReference>
<dbReference type="AlphaFoldDB" id="A0A0D2UGL9"/>
<dbReference type="OrthoDB" id="649232at2759"/>
<dbReference type="GO" id="GO:0009903">
    <property type="term" value="P:chloroplast avoidance movement"/>
    <property type="evidence" value="ECO:0007669"/>
    <property type="project" value="TreeGrafter"/>
</dbReference>
<feature type="region of interest" description="Disordered" evidence="4">
    <location>
        <begin position="1"/>
        <end position="36"/>
    </location>
</feature>
<evidence type="ECO:0000313" key="5">
    <source>
        <dbReference type="EMBL" id="KJB67884.1"/>
    </source>
</evidence>
<dbReference type="GO" id="GO:0009904">
    <property type="term" value="P:chloroplast accumulation movement"/>
    <property type="evidence" value="ECO:0007669"/>
    <property type="project" value="TreeGrafter"/>
</dbReference>
<feature type="compositionally biased region" description="Basic and acidic residues" evidence="4">
    <location>
        <begin position="20"/>
        <end position="32"/>
    </location>
</feature>